<dbReference type="InterPro" id="IPR006091">
    <property type="entry name" value="Acyl-CoA_Oxase/DH_mid-dom"/>
</dbReference>
<dbReference type="RefSeq" id="WP_114933602.1">
    <property type="nucleotide sequence ID" value="NZ_BMSP01000002.1"/>
</dbReference>
<evidence type="ECO:0000256" key="1">
    <source>
        <dbReference type="ARBA" id="ARBA00001974"/>
    </source>
</evidence>
<accession>A0AAD0QA55</accession>
<evidence type="ECO:0000259" key="7">
    <source>
        <dbReference type="Pfam" id="PF02770"/>
    </source>
</evidence>
<feature type="domain" description="Acyl-CoA oxidase/dehydrogenase middle" evidence="7">
    <location>
        <begin position="132"/>
        <end position="226"/>
    </location>
</feature>
<proteinExistence type="inferred from homology"/>
<evidence type="ECO:0000259" key="6">
    <source>
        <dbReference type="Pfam" id="PF00441"/>
    </source>
</evidence>
<dbReference type="SUPFAM" id="SSF56645">
    <property type="entry name" value="Acyl-CoA dehydrogenase NM domain-like"/>
    <property type="match status" value="1"/>
</dbReference>
<dbReference type="GO" id="GO:0003995">
    <property type="term" value="F:acyl-CoA dehydrogenase activity"/>
    <property type="evidence" value="ECO:0007669"/>
    <property type="project" value="TreeGrafter"/>
</dbReference>
<reference evidence="8 9" key="1">
    <citation type="submission" date="2018-07" db="EMBL/GenBank/DDBJ databases">
        <title>Complete genome sequence of soil actinomycete Streptomyces cavourensis tj430.</title>
        <authorList>
            <person name="Wang P."/>
            <person name="Huang Y."/>
        </authorList>
    </citation>
    <scope>NUCLEOTIDE SEQUENCE [LARGE SCALE GENOMIC DNA]</scope>
    <source>
        <strain evidence="8 9">TJ430</strain>
    </source>
</reference>
<dbReference type="Proteomes" id="UP000253779">
    <property type="component" value="Chromosome"/>
</dbReference>
<keyword evidence="5" id="KW-0560">Oxidoreductase</keyword>
<dbReference type="Gene3D" id="2.40.110.10">
    <property type="entry name" value="Butyryl-CoA Dehydrogenase, subunit A, domain 2"/>
    <property type="match status" value="1"/>
</dbReference>
<dbReference type="InterPro" id="IPR009075">
    <property type="entry name" value="AcylCo_DH/oxidase_C"/>
</dbReference>
<dbReference type="GO" id="GO:0005886">
    <property type="term" value="C:plasma membrane"/>
    <property type="evidence" value="ECO:0007669"/>
    <property type="project" value="TreeGrafter"/>
</dbReference>
<dbReference type="InterPro" id="IPR037069">
    <property type="entry name" value="AcylCoA_DH/ox_N_sf"/>
</dbReference>
<evidence type="ECO:0000256" key="3">
    <source>
        <dbReference type="ARBA" id="ARBA00022630"/>
    </source>
</evidence>
<evidence type="ECO:0000256" key="2">
    <source>
        <dbReference type="ARBA" id="ARBA00009347"/>
    </source>
</evidence>
<dbReference type="GeneID" id="97762275"/>
<evidence type="ECO:0000313" key="8">
    <source>
        <dbReference type="EMBL" id="AXI75150.1"/>
    </source>
</evidence>
<comment type="cofactor">
    <cofactor evidence="1 5">
        <name>FAD</name>
        <dbReference type="ChEBI" id="CHEBI:57692"/>
    </cofactor>
</comment>
<dbReference type="Pfam" id="PF00441">
    <property type="entry name" value="Acyl-CoA_dh_1"/>
    <property type="match status" value="1"/>
</dbReference>
<dbReference type="EMBL" id="CP030930">
    <property type="protein sequence ID" value="AXI75150.1"/>
    <property type="molecule type" value="Genomic_DNA"/>
</dbReference>
<dbReference type="InterPro" id="IPR046373">
    <property type="entry name" value="Acyl-CoA_Oxase/DH_mid-dom_sf"/>
</dbReference>
<dbReference type="PANTHER" id="PTHR43884">
    <property type="entry name" value="ACYL-COA DEHYDROGENASE"/>
    <property type="match status" value="1"/>
</dbReference>
<dbReference type="InterPro" id="IPR009100">
    <property type="entry name" value="AcylCoA_DH/oxidase_NM_dom_sf"/>
</dbReference>
<dbReference type="AlphaFoldDB" id="A0AAD0QA55"/>
<protein>
    <submittedName>
        <fullName evidence="8">Acyl-CoA dehydrogenase</fullName>
    </submittedName>
</protein>
<name>A0AAD0QA55_9ACTN</name>
<sequence length="572" mass="60805">MTGTGPAARPGAAELERAFGDPWDPANPVGHAATVAADERDEVVAGGERLLDAYGLGAEFVPVELGGRLDRLDRLVEVVRTVFRRDPALGLGYGAASFIAAVNVWSSGNDEQRRRLADLLLDGGRVATLYHELEHGNDLAGAAFAARPQTDGTLRLHGHKEVVSNAERAGAMVVFARTSDAPGSRSHTQLLLEKDGLPADRYRYRPRFPSVGMRGVRLGGIEFDDCPVGPETVVGRLGQGVENAFRSFQITRTALPAMATPILDTGLRTTLRFVRSRRLYGGHAGDLPLVRRTVAEAFTDLLICDAVATTGTRAVHLLPGTTALYSSAVKYLVSKRLMDAMDRLSVVMGAHFYLREGEFAIFQKQLRDLQVVGFGHAARVVCLSTVLPQLPGAARRAARAGGAPPLLSRIAAPLPPLDFGRLALAATGPDELAAVPARMAEELAGSTDQRALAGLAAVFAAEAERVRVEASALAPRDLAVGGPADALEIAARYTTVVAAACCLTTWRDHRDGHDPFLADPLWAEAALTRLLGGTGQGDGRLPPERAEPLYRALLARDDAGLGFDLACRELPG</sequence>
<keyword evidence="4 5" id="KW-0274">FAD</keyword>
<dbReference type="Gene3D" id="1.20.140.10">
    <property type="entry name" value="Butyryl-CoA Dehydrogenase, subunit A, domain 3"/>
    <property type="match status" value="1"/>
</dbReference>
<keyword evidence="3 5" id="KW-0285">Flavoprotein</keyword>
<organism evidence="8 9">
    <name type="scientific">Streptomyces cavourensis</name>
    <dbReference type="NCBI Taxonomy" id="67258"/>
    <lineage>
        <taxon>Bacteria</taxon>
        <taxon>Bacillati</taxon>
        <taxon>Actinomycetota</taxon>
        <taxon>Actinomycetes</taxon>
        <taxon>Kitasatosporales</taxon>
        <taxon>Streptomycetaceae</taxon>
        <taxon>Streptomyces</taxon>
    </lineage>
</organism>
<comment type="similarity">
    <text evidence="2 5">Belongs to the acyl-CoA dehydrogenase family.</text>
</comment>
<evidence type="ECO:0000313" key="9">
    <source>
        <dbReference type="Proteomes" id="UP000253779"/>
    </source>
</evidence>
<evidence type="ECO:0000256" key="4">
    <source>
        <dbReference type="ARBA" id="ARBA00022827"/>
    </source>
</evidence>
<dbReference type="InterPro" id="IPR036250">
    <property type="entry name" value="AcylCo_DH-like_C"/>
</dbReference>
<dbReference type="SUPFAM" id="SSF47203">
    <property type="entry name" value="Acyl-CoA dehydrogenase C-terminal domain-like"/>
    <property type="match status" value="1"/>
</dbReference>
<dbReference type="GO" id="GO:0050660">
    <property type="term" value="F:flavin adenine dinucleotide binding"/>
    <property type="evidence" value="ECO:0007669"/>
    <property type="project" value="InterPro"/>
</dbReference>
<gene>
    <name evidence="8" type="ORF">DTW94_30495</name>
</gene>
<dbReference type="PANTHER" id="PTHR43884:SF19">
    <property type="entry name" value="ACYL-COA DEHYDROGENASE FADE4-RELATED"/>
    <property type="match status" value="1"/>
</dbReference>
<evidence type="ECO:0000256" key="5">
    <source>
        <dbReference type="RuleBase" id="RU362125"/>
    </source>
</evidence>
<dbReference type="CDD" id="cd00567">
    <property type="entry name" value="ACAD"/>
    <property type="match status" value="1"/>
</dbReference>
<dbReference type="Pfam" id="PF02770">
    <property type="entry name" value="Acyl-CoA_dh_M"/>
    <property type="match status" value="1"/>
</dbReference>
<feature type="domain" description="Acyl-CoA dehydrogenase/oxidase C-terminal" evidence="6">
    <location>
        <begin position="238"/>
        <end position="372"/>
    </location>
</feature>
<dbReference type="Gene3D" id="1.10.540.10">
    <property type="entry name" value="Acyl-CoA dehydrogenase/oxidase, N-terminal domain"/>
    <property type="match status" value="1"/>
</dbReference>